<dbReference type="InterPro" id="IPR036591">
    <property type="entry name" value="YggU-like_sf"/>
</dbReference>
<gene>
    <name evidence="3" type="ordered locus">Metho_2201</name>
</gene>
<dbReference type="SUPFAM" id="SSF69786">
    <property type="entry name" value="YggU-like"/>
    <property type="match status" value="1"/>
</dbReference>
<dbReference type="Proteomes" id="UP000010866">
    <property type="component" value="Chromosome"/>
</dbReference>
<dbReference type="OrthoDB" id="53248at2157"/>
<accession>L0L268</accession>
<dbReference type="EMBL" id="CP003362">
    <property type="protein sequence ID" value="AGB50364.1"/>
    <property type="molecule type" value="Genomic_DNA"/>
</dbReference>
<dbReference type="AlphaFoldDB" id="L0L268"/>
<evidence type="ECO:0000256" key="1">
    <source>
        <dbReference type="ARBA" id="ARBA00010364"/>
    </source>
</evidence>
<protein>
    <recommendedName>
        <fullName evidence="2">UPF0235 protein Metho_2201</fullName>
    </recommendedName>
</protein>
<name>L0L268_METHD</name>
<dbReference type="NCBIfam" id="TIGR00251">
    <property type="entry name" value="DUF167 family protein"/>
    <property type="match status" value="1"/>
</dbReference>
<dbReference type="STRING" id="867904.Metho_2201"/>
<dbReference type="GeneID" id="14406714"/>
<dbReference type="KEGG" id="mhz:Metho_2201"/>
<dbReference type="Gene3D" id="3.30.1200.10">
    <property type="entry name" value="YggU-like"/>
    <property type="match status" value="1"/>
</dbReference>
<reference evidence="4" key="1">
    <citation type="submission" date="2012-02" db="EMBL/GenBank/DDBJ databases">
        <title>Complete sequence of chromosome of Methanomethylovorans hollandica DSM 15978.</title>
        <authorList>
            <person name="Lucas S."/>
            <person name="Copeland A."/>
            <person name="Lapidus A."/>
            <person name="Glavina del Rio T."/>
            <person name="Dalin E."/>
            <person name="Tice H."/>
            <person name="Bruce D."/>
            <person name="Goodwin L."/>
            <person name="Pitluck S."/>
            <person name="Peters L."/>
            <person name="Mikhailova N."/>
            <person name="Held B."/>
            <person name="Kyrpides N."/>
            <person name="Mavromatis K."/>
            <person name="Ivanova N."/>
            <person name="Brettin T."/>
            <person name="Detter J.C."/>
            <person name="Han C."/>
            <person name="Larimer F."/>
            <person name="Land M."/>
            <person name="Hauser L."/>
            <person name="Markowitz V."/>
            <person name="Cheng J.-F."/>
            <person name="Hugenholtz P."/>
            <person name="Woyke T."/>
            <person name="Wu D."/>
            <person name="Spring S."/>
            <person name="Schroeder M."/>
            <person name="Brambilla E."/>
            <person name="Klenk H.-P."/>
            <person name="Eisen J.A."/>
        </authorList>
    </citation>
    <scope>NUCLEOTIDE SEQUENCE [LARGE SCALE GENOMIC DNA]</scope>
    <source>
        <strain evidence="4">DSM 15978 / NBRC 107637 / DMS1</strain>
    </source>
</reference>
<comment type="similarity">
    <text evidence="1 2">Belongs to the UPF0235 family.</text>
</comment>
<dbReference type="InterPro" id="IPR003746">
    <property type="entry name" value="DUF167"/>
</dbReference>
<dbReference type="Pfam" id="PF02594">
    <property type="entry name" value="DUF167"/>
    <property type="match status" value="1"/>
</dbReference>
<evidence type="ECO:0000256" key="2">
    <source>
        <dbReference type="HAMAP-Rule" id="MF_00634"/>
    </source>
</evidence>
<evidence type="ECO:0000313" key="4">
    <source>
        <dbReference type="Proteomes" id="UP000010866"/>
    </source>
</evidence>
<organism evidence="3 4">
    <name type="scientific">Methanomethylovorans hollandica (strain DSM 15978 / NBRC 107637 / DMS1)</name>
    <dbReference type="NCBI Taxonomy" id="867904"/>
    <lineage>
        <taxon>Archaea</taxon>
        <taxon>Methanobacteriati</taxon>
        <taxon>Methanobacteriota</taxon>
        <taxon>Stenosarchaea group</taxon>
        <taxon>Methanomicrobia</taxon>
        <taxon>Methanosarcinales</taxon>
        <taxon>Methanosarcinaceae</taxon>
        <taxon>Methanomethylovorans</taxon>
    </lineage>
</organism>
<dbReference type="RefSeq" id="WP_015325529.1">
    <property type="nucleotide sequence ID" value="NC_019977.1"/>
</dbReference>
<dbReference type="HAMAP" id="MF_00634">
    <property type="entry name" value="UPF0235"/>
    <property type="match status" value="1"/>
</dbReference>
<dbReference type="HOGENOM" id="CLU_130694_6_1_2"/>
<evidence type="ECO:0000313" key="3">
    <source>
        <dbReference type="EMBL" id="AGB50364.1"/>
    </source>
</evidence>
<dbReference type="SMART" id="SM01152">
    <property type="entry name" value="DUF167"/>
    <property type="match status" value="1"/>
</dbReference>
<proteinExistence type="inferred from homology"/>
<sequence length="105" mass="11273">MPFKDALREVSDGIVIDLEVTPGSKRACVPSGYNPWRKRIEVKLSQAAQKGKANEQLIEHVAALFGVAGSSVSIISGAKNSQKSILVKKVDMDLAVAVLGRNIKE</sequence>
<keyword evidence="4" id="KW-1185">Reference proteome</keyword>